<dbReference type="GO" id="GO:0046513">
    <property type="term" value="P:ceramide biosynthetic process"/>
    <property type="evidence" value="ECO:0007669"/>
    <property type="project" value="TreeGrafter"/>
</dbReference>
<name>A0AAW0E3V0_9AGAR</name>
<proteinExistence type="inferred from homology"/>
<reference evidence="9 10" key="1">
    <citation type="submission" date="2024-01" db="EMBL/GenBank/DDBJ databases">
        <title>A draft genome for a cacao thread blight-causing isolate of Paramarasmius palmivorus.</title>
        <authorList>
            <person name="Baruah I.K."/>
            <person name="Bukari Y."/>
            <person name="Amoako-Attah I."/>
            <person name="Meinhardt L.W."/>
            <person name="Bailey B.A."/>
            <person name="Cohen S.P."/>
        </authorList>
    </citation>
    <scope>NUCLEOTIDE SEQUENCE [LARGE SCALE GENOMIC DNA]</scope>
    <source>
        <strain evidence="9 10">GH-12</strain>
    </source>
</reference>
<comment type="subcellular location">
    <subcellularLocation>
        <location evidence="1">Membrane</location>
        <topology evidence="1">Multi-pass membrane protein</topology>
    </subcellularLocation>
</comment>
<evidence type="ECO:0000256" key="1">
    <source>
        <dbReference type="ARBA" id="ARBA00004141"/>
    </source>
</evidence>
<protein>
    <submittedName>
        <fullName evidence="9">Alkaline ceramidase ydc1</fullName>
    </submittedName>
</protein>
<evidence type="ECO:0000256" key="6">
    <source>
        <dbReference type="ARBA" id="ARBA00023136"/>
    </source>
</evidence>
<dbReference type="PANTHER" id="PTHR46187:SF3">
    <property type="entry name" value="ALKALINE CERAMIDASE 3"/>
    <property type="match status" value="1"/>
</dbReference>
<evidence type="ECO:0000256" key="5">
    <source>
        <dbReference type="ARBA" id="ARBA00022989"/>
    </source>
</evidence>
<feature type="binding site" evidence="7">
    <location>
        <position position="48"/>
    </location>
    <ligand>
        <name>Zn(2+)</name>
        <dbReference type="ChEBI" id="CHEBI:29105"/>
        <note>catalytic</note>
    </ligand>
</feature>
<evidence type="ECO:0000256" key="2">
    <source>
        <dbReference type="ARBA" id="ARBA00009780"/>
    </source>
</evidence>
<evidence type="ECO:0000256" key="7">
    <source>
        <dbReference type="PIRSR" id="PIRSR608901-2"/>
    </source>
</evidence>
<evidence type="ECO:0000256" key="8">
    <source>
        <dbReference type="SAM" id="Phobius"/>
    </source>
</evidence>
<dbReference type="GO" id="GO:0046514">
    <property type="term" value="P:ceramide catabolic process"/>
    <property type="evidence" value="ECO:0007669"/>
    <property type="project" value="TreeGrafter"/>
</dbReference>
<dbReference type="GO" id="GO:0016811">
    <property type="term" value="F:hydrolase activity, acting on carbon-nitrogen (but not peptide) bonds, in linear amides"/>
    <property type="evidence" value="ECO:0007669"/>
    <property type="project" value="InterPro"/>
</dbReference>
<comment type="caution">
    <text evidence="9">The sequence shown here is derived from an EMBL/GenBank/DDBJ whole genome shotgun (WGS) entry which is preliminary data.</text>
</comment>
<comment type="cofactor">
    <cofactor evidence="7">
        <name>Zn(2+)</name>
        <dbReference type="ChEBI" id="CHEBI:29105"/>
    </cofactor>
</comment>
<organism evidence="9 10">
    <name type="scientific">Paramarasmius palmivorus</name>
    <dbReference type="NCBI Taxonomy" id="297713"/>
    <lineage>
        <taxon>Eukaryota</taxon>
        <taxon>Fungi</taxon>
        <taxon>Dikarya</taxon>
        <taxon>Basidiomycota</taxon>
        <taxon>Agaricomycotina</taxon>
        <taxon>Agaricomycetes</taxon>
        <taxon>Agaricomycetidae</taxon>
        <taxon>Agaricales</taxon>
        <taxon>Marasmiineae</taxon>
        <taxon>Marasmiaceae</taxon>
        <taxon>Paramarasmius</taxon>
    </lineage>
</organism>
<keyword evidence="7" id="KW-0862">Zinc</keyword>
<comment type="similarity">
    <text evidence="2">Belongs to the alkaline ceramidase family.</text>
</comment>
<dbReference type="AlphaFoldDB" id="A0AAW0E3V0"/>
<feature type="transmembrane region" description="Helical" evidence="8">
    <location>
        <begin position="30"/>
        <end position="51"/>
    </location>
</feature>
<keyword evidence="5 8" id="KW-1133">Transmembrane helix</keyword>
<evidence type="ECO:0000256" key="3">
    <source>
        <dbReference type="ARBA" id="ARBA00022692"/>
    </source>
</evidence>
<dbReference type="GO" id="GO:0046872">
    <property type="term" value="F:metal ion binding"/>
    <property type="evidence" value="ECO:0007669"/>
    <property type="project" value="UniProtKB-KW"/>
</dbReference>
<keyword evidence="3 8" id="KW-0812">Transmembrane</keyword>
<evidence type="ECO:0000313" key="10">
    <source>
        <dbReference type="Proteomes" id="UP001383192"/>
    </source>
</evidence>
<dbReference type="Proteomes" id="UP001383192">
    <property type="component" value="Unassembled WGS sequence"/>
</dbReference>
<dbReference type="InterPro" id="IPR008901">
    <property type="entry name" value="ACER"/>
</dbReference>
<sequence length="105" mass="11948">MANSFSNLFTIYLAVHAALKVVQERLPYRFLIGCIGFALVGIGSFAFHATLLYEAQLADELPMIYVASMSLWLLYDYQLGFDLRSFRTKTHVAALLLFDVLFTWS</sequence>
<evidence type="ECO:0000313" key="9">
    <source>
        <dbReference type="EMBL" id="KAK7058477.1"/>
    </source>
</evidence>
<evidence type="ECO:0000256" key="4">
    <source>
        <dbReference type="ARBA" id="ARBA00022801"/>
    </source>
</evidence>
<keyword evidence="7" id="KW-0479">Metal-binding</keyword>
<accession>A0AAW0E3V0</accession>
<keyword evidence="10" id="KW-1185">Reference proteome</keyword>
<dbReference type="PANTHER" id="PTHR46187">
    <property type="entry name" value="ALKALINE CERAMIDASE 3"/>
    <property type="match status" value="1"/>
</dbReference>
<keyword evidence="4" id="KW-0378">Hydrolase</keyword>
<dbReference type="EMBL" id="JAYKXP010000005">
    <property type="protein sequence ID" value="KAK7058477.1"/>
    <property type="molecule type" value="Genomic_DNA"/>
</dbReference>
<dbReference type="Pfam" id="PF05875">
    <property type="entry name" value="Ceramidase"/>
    <property type="match status" value="1"/>
</dbReference>
<dbReference type="GO" id="GO:0005789">
    <property type="term" value="C:endoplasmic reticulum membrane"/>
    <property type="evidence" value="ECO:0007669"/>
    <property type="project" value="TreeGrafter"/>
</dbReference>
<feature type="transmembrane region" description="Helical" evidence="8">
    <location>
        <begin position="63"/>
        <end position="81"/>
    </location>
</feature>
<gene>
    <name evidence="9" type="primary">YDC1</name>
    <name evidence="9" type="ORF">VNI00_002111</name>
</gene>
<keyword evidence="6 8" id="KW-0472">Membrane</keyword>